<keyword evidence="8" id="KW-0430">Lectin</keyword>
<dbReference type="Gene3D" id="2.60.40.1180">
    <property type="entry name" value="Golgi alpha-mannosidase II"/>
    <property type="match status" value="1"/>
</dbReference>
<evidence type="ECO:0000256" key="11">
    <source>
        <dbReference type="ARBA" id="ARBA00023180"/>
    </source>
</evidence>
<dbReference type="PANTHER" id="PTHR11452">
    <property type="entry name" value="ALPHA-GALACTOSIDASE/ALPHA-N-ACETYLGALACTOSAMINIDASE"/>
    <property type="match status" value="1"/>
</dbReference>
<evidence type="ECO:0000313" key="15">
    <source>
        <dbReference type="EMBL" id="RAO70703.1"/>
    </source>
</evidence>
<dbReference type="PANTHER" id="PTHR11452:SF91">
    <property type="entry name" value="ALPHA-GALACTOSIDASE A-RELATED"/>
    <property type="match status" value="1"/>
</dbReference>
<dbReference type="GO" id="GO:0004557">
    <property type="term" value="F:alpha-galactosidase activity"/>
    <property type="evidence" value="ECO:0007669"/>
    <property type="project" value="UniProtKB-EC"/>
</dbReference>
<evidence type="ECO:0000256" key="3">
    <source>
        <dbReference type="ARBA" id="ARBA00004613"/>
    </source>
</evidence>
<dbReference type="InterPro" id="IPR000772">
    <property type="entry name" value="Ricin_B_lectin"/>
</dbReference>
<dbReference type="Proteomes" id="UP000249363">
    <property type="component" value="Unassembled WGS sequence"/>
</dbReference>
<evidence type="ECO:0000256" key="5">
    <source>
        <dbReference type="ARBA" id="ARBA00012755"/>
    </source>
</evidence>
<gene>
    <name evidence="15" type="ORF">BHQ10_006715</name>
</gene>
<evidence type="ECO:0000313" key="16">
    <source>
        <dbReference type="Proteomes" id="UP000249363"/>
    </source>
</evidence>
<evidence type="ECO:0000256" key="9">
    <source>
        <dbReference type="ARBA" id="ARBA00022801"/>
    </source>
</evidence>
<dbReference type="OrthoDB" id="5795902at2759"/>
<protein>
    <recommendedName>
        <fullName evidence="5 13">Alpha-galactosidase</fullName>
        <ecNumber evidence="5 13">3.2.1.22</ecNumber>
    </recommendedName>
    <alternativeName>
        <fullName evidence="13">Melibiase</fullName>
    </alternativeName>
</protein>
<dbReference type="GO" id="GO:0030246">
    <property type="term" value="F:carbohydrate binding"/>
    <property type="evidence" value="ECO:0007669"/>
    <property type="project" value="UniProtKB-KW"/>
</dbReference>
<dbReference type="STRING" id="1196081.A0A364L4J9"/>
<dbReference type="Gene3D" id="3.20.20.70">
    <property type="entry name" value="Aldolase class I"/>
    <property type="match status" value="1"/>
</dbReference>
<dbReference type="InterPro" id="IPR041233">
    <property type="entry name" value="Melibiase_C"/>
</dbReference>
<keyword evidence="6" id="KW-0964">Secreted</keyword>
<keyword evidence="9 13" id="KW-0378">Hydrolase</keyword>
<dbReference type="SUPFAM" id="SSF51011">
    <property type="entry name" value="Glycosyl hydrolase domain"/>
    <property type="match status" value="1"/>
</dbReference>
<dbReference type="RefSeq" id="XP_040735219.1">
    <property type="nucleotide sequence ID" value="XM_040879332.1"/>
</dbReference>
<dbReference type="SUPFAM" id="SSF50370">
    <property type="entry name" value="Ricin B-like lectins"/>
    <property type="match status" value="1"/>
</dbReference>
<keyword evidence="10 13" id="KW-1015">Disulfide bond</keyword>
<dbReference type="Pfam" id="PF17801">
    <property type="entry name" value="Melibiase_C"/>
    <property type="match status" value="1"/>
</dbReference>
<evidence type="ECO:0000256" key="12">
    <source>
        <dbReference type="ARBA" id="ARBA00023295"/>
    </source>
</evidence>
<evidence type="ECO:0000256" key="1">
    <source>
        <dbReference type="ARBA" id="ARBA00001255"/>
    </source>
</evidence>
<dbReference type="SMART" id="SM00458">
    <property type="entry name" value="RICIN"/>
    <property type="match status" value="1"/>
</dbReference>
<dbReference type="EC" id="3.2.1.22" evidence="5 13"/>
<comment type="similarity">
    <text evidence="4 13">Belongs to the glycosyl hydrolase 27 family.</text>
</comment>
<dbReference type="PRINTS" id="PR00740">
    <property type="entry name" value="GLHYDRLASE27"/>
</dbReference>
<comment type="caution">
    <text evidence="15">The sequence shown here is derived from an EMBL/GenBank/DDBJ whole genome shotgun (WGS) entry which is preliminary data.</text>
</comment>
<dbReference type="AlphaFoldDB" id="A0A364L4J9"/>
<evidence type="ECO:0000259" key="14">
    <source>
        <dbReference type="SMART" id="SM00458"/>
    </source>
</evidence>
<dbReference type="InterPro" id="IPR002241">
    <property type="entry name" value="Glyco_hydro_27"/>
</dbReference>
<evidence type="ECO:0000256" key="8">
    <source>
        <dbReference type="ARBA" id="ARBA00022734"/>
    </source>
</evidence>
<comment type="catalytic activity">
    <reaction evidence="1 13">
        <text>Hydrolysis of terminal, non-reducing alpha-D-galactose residues in alpha-D-galactosides, including galactose oligosaccharides, galactomannans and galactolipids.</text>
        <dbReference type="EC" id="3.2.1.22"/>
    </reaction>
</comment>
<evidence type="ECO:0000256" key="2">
    <source>
        <dbReference type="ARBA" id="ARBA00003969"/>
    </source>
</evidence>
<evidence type="ECO:0000256" key="10">
    <source>
        <dbReference type="ARBA" id="ARBA00023157"/>
    </source>
</evidence>
<sequence>MHTYRKDTSLLQAVAAVTAVSGWMIARCSASIENPGLLPTPPMGFNDWSRFECDINETIFTQTADSMVSTGLHAAGYNRINLDDCWMADSRTEHNTLTWNTTTFPHGLPWLGQYLKERGFYFGIYEDAGNVTCGGGPGSYSYEAIDAETFASWGIDYLKVDGCNVSPATEAEYQKRYSTWHEVFTNMSAPLIFSQSAPAYFSKWITGSDNLTDWYTTMDYMPYNGELARHSSDIIVYALNATSWDGVTSPWGSIMQNYNYEILLARYQVPGYYNDPDFLIADHPGLSLDEKKSQFALWSSFSAPLIISAWIPELPEDVLSYLKNADLIAVDQDKLAQQATLVSRDGTFDVFTKSLDNGDRLLTVLNLGNDTASTAVSVPRLGLVEEVLGIKIEYTAKDLWTGKTSVFRDSLEIKDLATHATAVYRISLSTVLADLVTPTGLIFNDASSNCLTATSSNGKTGQIAFNTCSGTDEQVWHIRPLVGTISPLSDTSLCLTASGKQAKLEPCALIPVDLAQQWDYSVHGYLTNRLNKQCVTESTQSTLSACQYEIDSQVWALPVGVKVNW</sequence>
<organism evidence="15 16">
    <name type="scientific">Talaromyces amestolkiae</name>
    <dbReference type="NCBI Taxonomy" id="1196081"/>
    <lineage>
        <taxon>Eukaryota</taxon>
        <taxon>Fungi</taxon>
        <taxon>Dikarya</taxon>
        <taxon>Ascomycota</taxon>
        <taxon>Pezizomycotina</taxon>
        <taxon>Eurotiomycetes</taxon>
        <taxon>Eurotiomycetidae</taxon>
        <taxon>Eurotiales</taxon>
        <taxon>Trichocomaceae</taxon>
        <taxon>Talaromyces</taxon>
        <taxon>Talaromyces sect. Talaromyces</taxon>
    </lineage>
</organism>
<evidence type="ECO:0000256" key="6">
    <source>
        <dbReference type="ARBA" id="ARBA00022525"/>
    </source>
</evidence>
<dbReference type="InterPro" id="IPR017853">
    <property type="entry name" value="GH"/>
</dbReference>
<dbReference type="GeneID" id="63795931"/>
<proteinExistence type="inferred from homology"/>
<dbReference type="SUPFAM" id="SSF51445">
    <property type="entry name" value="(Trans)glycosidases"/>
    <property type="match status" value="1"/>
</dbReference>
<dbReference type="CDD" id="cd23425">
    <property type="entry name" value="beta-trefoil_Ricin_AglA"/>
    <property type="match status" value="1"/>
</dbReference>
<dbReference type="CDD" id="cd14792">
    <property type="entry name" value="GH27"/>
    <property type="match status" value="1"/>
</dbReference>
<dbReference type="Pfam" id="PF00652">
    <property type="entry name" value="Ricin_B_lectin"/>
    <property type="match status" value="1"/>
</dbReference>
<keyword evidence="12 13" id="KW-0326">Glycosidase</keyword>
<feature type="domain" description="Ricin B lectin" evidence="14">
    <location>
        <begin position="437"/>
        <end position="558"/>
    </location>
</feature>
<keyword evidence="11" id="KW-0325">Glycoprotein</keyword>
<dbReference type="GO" id="GO:0005576">
    <property type="term" value="C:extracellular region"/>
    <property type="evidence" value="ECO:0007669"/>
    <property type="project" value="UniProtKB-SubCell"/>
</dbReference>
<dbReference type="Pfam" id="PF16499">
    <property type="entry name" value="Melibiase_2"/>
    <property type="match status" value="1"/>
</dbReference>
<keyword evidence="16" id="KW-1185">Reference proteome</keyword>
<name>A0A364L4J9_TALAM</name>
<comment type="subcellular location">
    <subcellularLocation>
        <location evidence="3">Secreted</location>
    </subcellularLocation>
</comment>
<comment type="function">
    <text evidence="2">Hydrolyzes a variety of simple alpha-D-galactoside as well as more complex molecules such as oligosaccharides and polysaccharides.</text>
</comment>
<dbReference type="InterPro" id="IPR013785">
    <property type="entry name" value="Aldolase_TIM"/>
</dbReference>
<dbReference type="Gene3D" id="2.80.10.50">
    <property type="match status" value="1"/>
</dbReference>
<dbReference type="InterPro" id="IPR013780">
    <property type="entry name" value="Glyco_hydro_b"/>
</dbReference>
<dbReference type="InterPro" id="IPR035992">
    <property type="entry name" value="Ricin_B-like_lectins"/>
</dbReference>
<accession>A0A364L4J9</accession>
<reference evidence="15 16" key="1">
    <citation type="journal article" date="2017" name="Biotechnol. Biofuels">
        <title>Differential beta-glucosidase expression as a function of carbon source availability in Talaromyces amestolkiae: a genomic and proteomic approach.</title>
        <authorList>
            <person name="de Eugenio L.I."/>
            <person name="Mendez-Liter J.A."/>
            <person name="Nieto-Dominguez M."/>
            <person name="Alonso L."/>
            <person name="Gil-Munoz J."/>
            <person name="Barriuso J."/>
            <person name="Prieto A."/>
            <person name="Martinez M.J."/>
        </authorList>
    </citation>
    <scope>NUCLEOTIDE SEQUENCE [LARGE SCALE GENOMIC DNA]</scope>
    <source>
        <strain evidence="15 16">CIB</strain>
    </source>
</reference>
<dbReference type="GO" id="GO:0005975">
    <property type="term" value="P:carbohydrate metabolic process"/>
    <property type="evidence" value="ECO:0007669"/>
    <property type="project" value="InterPro"/>
</dbReference>
<evidence type="ECO:0000256" key="4">
    <source>
        <dbReference type="ARBA" id="ARBA00009743"/>
    </source>
</evidence>
<evidence type="ECO:0000256" key="7">
    <source>
        <dbReference type="ARBA" id="ARBA00022729"/>
    </source>
</evidence>
<evidence type="ECO:0000256" key="13">
    <source>
        <dbReference type="RuleBase" id="RU361168"/>
    </source>
</evidence>
<dbReference type="EMBL" id="MIKG01000013">
    <property type="protein sequence ID" value="RAO70703.1"/>
    <property type="molecule type" value="Genomic_DNA"/>
</dbReference>
<dbReference type="FunFam" id="3.20.20.70:FF:000177">
    <property type="entry name" value="Alpha-galactosidase"/>
    <property type="match status" value="1"/>
</dbReference>
<keyword evidence="7" id="KW-0732">Signal</keyword>
<dbReference type="PROSITE" id="PS50231">
    <property type="entry name" value="RICIN_B_LECTIN"/>
    <property type="match status" value="1"/>
</dbReference>